<evidence type="ECO:0000313" key="1">
    <source>
        <dbReference type="EMBL" id="ENZ12959.1"/>
    </source>
</evidence>
<dbReference type="Pfam" id="PF16161">
    <property type="entry name" value="DUF4867"/>
    <property type="match status" value="1"/>
</dbReference>
<evidence type="ECO:0000313" key="2">
    <source>
        <dbReference type="Proteomes" id="UP000013085"/>
    </source>
</evidence>
<name>A0A0E2HLR9_9FIRM</name>
<comment type="caution">
    <text evidence="1">The sequence shown here is derived from an EMBL/GenBank/DDBJ whole genome shotgun (WGS) entry which is preliminary data.</text>
</comment>
<dbReference type="RefSeq" id="WP_002584246.1">
    <property type="nucleotide sequence ID" value="NZ_KB850978.1"/>
</dbReference>
<evidence type="ECO:0008006" key="3">
    <source>
        <dbReference type="Google" id="ProtNLM"/>
    </source>
</evidence>
<reference evidence="1 2" key="1">
    <citation type="submission" date="2013-01" db="EMBL/GenBank/DDBJ databases">
        <title>The Genome Sequence of Clostridium clostridioforme 90A8.</title>
        <authorList>
            <consortium name="The Broad Institute Genome Sequencing Platform"/>
            <person name="Earl A."/>
            <person name="Ward D."/>
            <person name="Feldgarden M."/>
            <person name="Gevers D."/>
            <person name="Courvalin P."/>
            <person name="Lambert T."/>
            <person name="Walker B."/>
            <person name="Young S.K."/>
            <person name="Zeng Q."/>
            <person name="Gargeya S."/>
            <person name="Fitzgerald M."/>
            <person name="Haas B."/>
            <person name="Abouelleil A."/>
            <person name="Alvarado L."/>
            <person name="Arachchi H.M."/>
            <person name="Berlin A.M."/>
            <person name="Chapman S.B."/>
            <person name="Dewar J."/>
            <person name="Goldberg J."/>
            <person name="Griggs A."/>
            <person name="Gujja S."/>
            <person name="Hansen M."/>
            <person name="Howarth C."/>
            <person name="Imamovic A."/>
            <person name="Larimer J."/>
            <person name="McCowan C."/>
            <person name="Murphy C."/>
            <person name="Neiman D."/>
            <person name="Pearson M."/>
            <person name="Priest M."/>
            <person name="Roberts A."/>
            <person name="Saif S."/>
            <person name="Shea T."/>
            <person name="Sisk P."/>
            <person name="Sykes S."/>
            <person name="Wortman J."/>
            <person name="Nusbaum C."/>
            <person name="Birren B."/>
        </authorList>
    </citation>
    <scope>NUCLEOTIDE SEQUENCE [LARGE SCALE GENOMIC DNA]</scope>
    <source>
        <strain evidence="1 2">90A8</strain>
    </source>
</reference>
<dbReference type="InterPro" id="IPR032358">
    <property type="entry name" value="DUF4867"/>
</dbReference>
<proteinExistence type="predicted"/>
<sequence>MGMTVRKVADPAFKAYGRVITGYDFSGLLMAMEHTPLPEDVIYIPSLPEMEALSDAKELERGIYGQMPIQIGCCNGHNKKLNAVEYHRDSEVDIAVDDLILILGKQQDIEEDHTYDTSRMEAFLVPAGTAVEVYATTLHYAPCHVKDEGFRCVIVLPKGTNLDMEPVDVKDPEDRLLFARNKWLIGHAEGGLPEGAFIGLKGENLSV</sequence>
<accession>A0A0E2HLR9</accession>
<dbReference type="EMBL" id="AGYR01000036">
    <property type="protein sequence ID" value="ENZ12959.1"/>
    <property type="molecule type" value="Genomic_DNA"/>
</dbReference>
<dbReference type="PATRIC" id="fig|999408.3.peg.3505"/>
<dbReference type="AlphaFoldDB" id="A0A0E2HLR9"/>
<organism evidence="1 2">
    <name type="scientific">[Clostridium] clostridioforme 90A8</name>
    <dbReference type="NCBI Taxonomy" id="999408"/>
    <lineage>
        <taxon>Bacteria</taxon>
        <taxon>Bacillati</taxon>
        <taxon>Bacillota</taxon>
        <taxon>Clostridia</taxon>
        <taxon>Lachnospirales</taxon>
        <taxon>Lachnospiraceae</taxon>
        <taxon>Enterocloster</taxon>
    </lineage>
</organism>
<dbReference type="Proteomes" id="UP000013085">
    <property type="component" value="Unassembled WGS sequence"/>
</dbReference>
<protein>
    <recommendedName>
        <fullName evidence="3">DUF4867 domain-containing protein</fullName>
    </recommendedName>
</protein>
<dbReference type="GeneID" id="57964345"/>
<gene>
    <name evidence="1" type="ORF">HMPREF1090_03240</name>
</gene>
<dbReference type="HOGENOM" id="CLU_1330429_0_0_9"/>